<dbReference type="InterPro" id="IPR025984">
    <property type="entry name" value="DCTPP"/>
</dbReference>
<keyword evidence="1" id="KW-0378">Hydrolase</keyword>
<dbReference type="STRING" id="320778.ABT57_04315"/>
<name>A0A0J1HHL8_9GAMM</name>
<dbReference type="InterPro" id="IPR052555">
    <property type="entry name" value="dCTP_Pyrophosphatase"/>
</dbReference>
<accession>A0A0J1HHL8</accession>
<sequence>MKNKDLEDLKMKLAKFAQDRDWDKFHSPKNLVMALAGESGELVELFQWLTESDSQNLSDKQKHRVEEEIADIFLYLLRLSAKLDIDLIEVANSKILINEIKYPIERCYGLSNKYTDL</sequence>
<dbReference type="CDD" id="cd11537">
    <property type="entry name" value="NTP-PPase_RS21-C6_like"/>
    <property type="match status" value="1"/>
</dbReference>
<dbReference type="AlphaFoldDB" id="A0A0J1HHL8"/>
<dbReference type="Pfam" id="PF12643">
    <property type="entry name" value="MazG-like"/>
    <property type="match status" value="1"/>
</dbReference>
<dbReference type="GO" id="GO:0047840">
    <property type="term" value="F:dCTP diphosphatase activity"/>
    <property type="evidence" value="ECO:0007669"/>
    <property type="project" value="TreeGrafter"/>
</dbReference>
<dbReference type="PANTHER" id="PTHR46523">
    <property type="entry name" value="DCTP PYROPHOSPHATASE 1"/>
    <property type="match status" value="1"/>
</dbReference>
<dbReference type="RefSeq" id="WP_047883958.1">
    <property type="nucleotide sequence ID" value="NZ_LDOU01000004.1"/>
</dbReference>
<dbReference type="GO" id="GO:0005829">
    <property type="term" value="C:cytosol"/>
    <property type="evidence" value="ECO:0007669"/>
    <property type="project" value="TreeGrafter"/>
</dbReference>
<dbReference type="EMBL" id="LDOU01000004">
    <property type="protein sequence ID" value="KLV11121.1"/>
    <property type="molecule type" value="Genomic_DNA"/>
</dbReference>
<evidence type="ECO:0000313" key="2">
    <source>
        <dbReference type="Proteomes" id="UP000035909"/>
    </source>
</evidence>
<dbReference type="Gene3D" id="1.10.287.1080">
    <property type="entry name" value="MazG-like"/>
    <property type="match status" value="1"/>
</dbReference>
<reference evidence="1 2" key="1">
    <citation type="submission" date="2015-05" db="EMBL/GenBank/DDBJ databases">
        <title>Photobacterium galathea sp. nov.</title>
        <authorList>
            <person name="Machado H."/>
            <person name="Gram L."/>
        </authorList>
    </citation>
    <scope>NUCLEOTIDE SEQUENCE [LARGE SCALE GENOMIC DNA]</scope>
    <source>
        <strain evidence="1 2">DSM 22954</strain>
    </source>
</reference>
<comment type="caution">
    <text evidence="1">The sequence shown here is derived from an EMBL/GenBank/DDBJ whole genome shotgun (WGS) entry which is preliminary data.</text>
</comment>
<organism evidence="1 2">
    <name type="scientific">Photobacterium ganghwense</name>
    <dbReference type="NCBI Taxonomy" id="320778"/>
    <lineage>
        <taxon>Bacteria</taxon>
        <taxon>Pseudomonadati</taxon>
        <taxon>Pseudomonadota</taxon>
        <taxon>Gammaproteobacteria</taxon>
        <taxon>Vibrionales</taxon>
        <taxon>Vibrionaceae</taxon>
        <taxon>Photobacterium</taxon>
    </lineage>
</organism>
<keyword evidence="2" id="KW-1185">Reference proteome</keyword>
<dbReference type="PATRIC" id="fig|320778.3.peg.926"/>
<gene>
    <name evidence="1" type="ORF">ABT57_04315</name>
</gene>
<dbReference type="SUPFAM" id="SSF101386">
    <property type="entry name" value="all-alpha NTP pyrophosphatases"/>
    <property type="match status" value="1"/>
</dbReference>
<dbReference type="GO" id="GO:0042262">
    <property type="term" value="P:DNA protection"/>
    <property type="evidence" value="ECO:0007669"/>
    <property type="project" value="TreeGrafter"/>
</dbReference>
<proteinExistence type="predicted"/>
<dbReference type="Proteomes" id="UP000035909">
    <property type="component" value="Unassembled WGS sequence"/>
</dbReference>
<dbReference type="PIRSF" id="PIRSF029826">
    <property type="entry name" value="UCP029826_pph"/>
    <property type="match status" value="1"/>
</dbReference>
<dbReference type="OrthoDB" id="9791898at2"/>
<evidence type="ECO:0000313" key="1">
    <source>
        <dbReference type="EMBL" id="KLV11121.1"/>
    </source>
</evidence>
<dbReference type="GO" id="GO:0006253">
    <property type="term" value="P:dCTP catabolic process"/>
    <property type="evidence" value="ECO:0007669"/>
    <property type="project" value="TreeGrafter"/>
</dbReference>
<dbReference type="PANTHER" id="PTHR46523:SF1">
    <property type="entry name" value="DCTP PYROPHOSPHATASE 1"/>
    <property type="match status" value="1"/>
</dbReference>
<protein>
    <submittedName>
        <fullName evidence="1">Nucleotide pyrophosphohydrolase</fullName>
    </submittedName>
</protein>